<dbReference type="EMBL" id="BMPF01000003">
    <property type="protein sequence ID" value="GGL37779.1"/>
    <property type="molecule type" value="Genomic_DNA"/>
</dbReference>
<protein>
    <submittedName>
        <fullName evidence="3">Universal stress protein UspA</fullName>
    </submittedName>
</protein>
<comment type="caution">
    <text evidence="3">The sequence shown here is derived from an EMBL/GenBank/DDBJ whole genome shotgun (WGS) entry which is preliminary data.</text>
</comment>
<keyword evidence="4" id="KW-1185">Reference proteome</keyword>
<dbReference type="Gene3D" id="3.40.50.620">
    <property type="entry name" value="HUPs"/>
    <property type="match status" value="1"/>
</dbReference>
<dbReference type="AlphaFoldDB" id="A0A830FE62"/>
<evidence type="ECO:0000313" key="3">
    <source>
        <dbReference type="EMBL" id="GGL37779.1"/>
    </source>
</evidence>
<dbReference type="InterPro" id="IPR014729">
    <property type="entry name" value="Rossmann-like_a/b/a_fold"/>
</dbReference>
<dbReference type="Proteomes" id="UP000628840">
    <property type="component" value="Unassembled WGS sequence"/>
</dbReference>
<accession>A0A830FE62</accession>
<dbReference type="OrthoDB" id="105697at2157"/>
<evidence type="ECO:0000313" key="4">
    <source>
        <dbReference type="Proteomes" id="UP000628840"/>
    </source>
</evidence>
<dbReference type="PANTHER" id="PTHR46268">
    <property type="entry name" value="STRESS RESPONSE PROTEIN NHAX"/>
    <property type="match status" value="1"/>
</dbReference>
<evidence type="ECO:0000259" key="2">
    <source>
        <dbReference type="Pfam" id="PF00582"/>
    </source>
</evidence>
<name>A0A830FE62_9EURY</name>
<dbReference type="PIRSF" id="PIRSF006276">
    <property type="entry name" value="UspA"/>
    <property type="match status" value="1"/>
</dbReference>
<sequence>MTYENVLVTTDGSGGVQDSVTQALDIAERANATVHALYVVDDSVRRRVAAAAWPSDDIRVEAENAVASIGGAASRAGLDAETEIREGTPADEILAYVDEHDVDLVVMGTHGRTGPERAVLGSTTERVLRRADVPVLVVRATEHPV</sequence>
<gene>
    <name evidence="3" type="ORF">GCM10009037_21690</name>
</gene>
<feature type="domain" description="UspA" evidence="2">
    <location>
        <begin position="3"/>
        <end position="139"/>
    </location>
</feature>
<dbReference type="CDD" id="cd00293">
    <property type="entry name" value="USP-like"/>
    <property type="match status" value="1"/>
</dbReference>
<proteinExistence type="inferred from homology"/>
<dbReference type="PANTHER" id="PTHR46268:SF6">
    <property type="entry name" value="UNIVERSAL STRESS PROTEIN UP12"/>
    <property type="match status" value="1"/>
</dbReference>
<organism evidence="3 4">
    <name type="scientific">Halarchaeum grantii</name>
    <dbReference type="NCBI Taxonomy" id="1193105"/>
    <lineage>
        <taxon>Archaea</taxon>
        <taxon>Methanobacteriati</taxon>
        <taxon>Methanobacteriota</taxon>
        <taxon>Stenosarchaea group</taxon>
        <taxon>Halobacteria</taxon>
        <taxon>Halobacteriales</taxon>
        <taxon>Halobacteriaceae</taxon>
    </lineage>
</organism>
<dbReference type="InterPro" id="IPR006015">
    <property type="entry name" value="Universal_stress_UspA"/>
</dbReference>
<reference evidence="3 4" key="1">
    <citation type="journal article" date="2019" name="Int. J. Syst. Evol. Microbiol.">
        <title>The Global Catalogue of Microorganisms (GCM) 10K type strain sequencing project: providing services to taxonomists for standard genome sequencing and annotation.</title>
        <authorList>
            <consortium name="The Broad Institute Genomics Platform"/>
            <consortium name="The Broad Institute Genome Sequencing Center for Infectious Disease"/>
            <person name="Wu L."/>
            <person name="Ma J."/>
        </authorList>
    </citation>
    <scope>NUCLEOTIDE SEQUENCE [LARGE SCALE GENOMIC DNA]</scope>
    <source>
        <strain evidence="3 4">JCM 19585</strain>
    </source>
</reference>
<dbReference type="PRINTS" id="PR01438">
    <property type="entry name" value="UNVRSLSTRESS"/>
</dbReference>
<comment type="similarity">
    <text evidence="1">Belongs to the universal stress protein A family.</text>
</comment>
<dbReference type="InterPro" id="IPR006016">
    <property type="entry name" value="UspA"/>
</dbReference>
<dbReference type="SUPFAM" id="SSF52402">
    <property type="entry name" value="Adenine nucleotide alpha hydrolases-like"/>
    <property type="match status" value="1"/>
</dbReference>
<dbReference type="Pfam" id="PF00582">
    <property type="entry name" value="Usp"/>
    <property type="match status" value="1"/>
</dbReference>
<dbReference type="RefSeq" id="WP_188883769.1">
    <property type="nucleotide sequence ID" value="NZ_BMPF01000003.1"/>
</dbReference>
<evidence type="ECO:0000256" key="1">
    <source>
        <dbReference type="ARBA" id="ARBA00008791"/>
    </source>
</evidence>